<sequence>MQPPGHIIHSDNTSSAKSSEDWDLEVVGEDDRFEEDEISDTNTNEKLATGNGGGGSRALVVFDEVFRETQASTAVSVDIKDYLEIMWRTKIPPRIQIFACRLFLNRLLSKDQLKKRTILNNSSDLNCVQCLMEEDNIGHFMFACPISMKDSRLLNKKVVTHL</sequence>
<dbReference type="EMBL" id="OX451740">
    <property type="protein sequence ID" value="CAI8614065.1"/>
    <property type="molecule type" value="Genomic_DNA"/>
</dbReference>
<gene>
    <name evidence="3" type="ORF">VFH_V111840</name>
</gene>
<organism evidence="3 4">
    <name type="scientific">Vicia faba</name>
    <name type="common">Broad bean</name>
    <name type="synonym">Faba vulgaris</name>
    <dbReference type="NCBI Taxonomy" id="3906"/>
    <lineage>
        <taxon>Eukaryota</taxon>
        <taxon>Viridiplantae</taxon>
        <taxon>Streptophyta</taxon>
        <taxon>Embryophyta</taxon>
        <taxon>Tracheophyta</taxon>
        <taxon>Spermatophyta</taxon>
        <taxon>Magnoliopsida</taxon>
        <taxon>eudicotyledons</taxon>
        <taxon>Gunneridae</taxon>
        <taxon>Pentapetalae</taxon>
        <taxon>rosids</taxon>
        <taxon>fabids</taxon>
        <taxon>Fabales</taxon>
        <taxon>Fabaceae</taxon>
        <taxon>Papilionoideae</taxon>
        <taxon>50 kb inversion clade</taxon>
        <taxon>NPAAA clade</taxon>
        <taxon>Hologalegina</taxon>
        <taxon>IRL clade</taxon>
        <taxon>Fabeae</taxon>
        <taxon>Vicia</taxon>
    </lineage>
</organism>
<evidence type="ECO:0000313" key="3">
    <source>
        <dbReference type="EMBL" id="CAI8614065.1"/>
    </source>
</evidence>
<feature type="domain" description="Reverse transcriptase zinc-binding" evidence="2">
    <location>
        <begin position="81"/>
        <end position="147"/>
    </location>
</feature>
<protein>
    <recommendedName>
        <fullName evidence="2">Reverse transcriptase zinc-binding domain-containing protein</fullName>
    </recommendedName>
</protein>
<proteinExistence type="predicted"/>
<dbReference type="Pfam" id="PF13966">
    <property type="entry name" value="zf-RVT"/>
    <property type="match status" value="1"/>
</dbReference>
<evidence type="ECO:0000313" key="4">
    <source>
        <dbReference type="Proteomes" id="UP001157006"/>
    </source>
</evidence>
<accession>A0AAV1AUI7</accession>
<reference evidence="3 4" key="1">
    <citation type="submission" date="2023-01" db="EMBL/GenBank/DDBJ databases">
        <authorList>
            <person name="Kreplak J."/>
        </authorList>
    </citation>
    <scope>NUCLEOTIDE SEQUENCE [LARGE SCALE GENOMIC DNA]</scope>
</reference>
<dbReference type="AlphaFoldDB" id="A0AAV1AUI7"/>
<dbReference type="InterPro" id="IPR026960">
    <property type="entry name" value="RVT-Znf"/>
</dbReference>
<evidence type="ECO:0000259" key="2">
    <source>
        <dbReference type="Pfam" id="PF13966"/>
    </source>
</evidence>
<dbReference type="Proteomes" id="UP001157006">
    <property type="component" value="Chromosome 5"/>
</dbReference>
<evidence type="ECO:0000256" key="1">
    <source>
        <dbReference type="SAM" id="MobiDB-lite"/>
    </source>
</evidence>
<feature type="compositionally biased region" description="Acidic residues" evidence="1">
    <location>
        <begin position="21"/>
        <end position="39"/>
    </location>
</feature>
<feature type="region of interest" description="Disordered" evidence="1">
    <location>
        <begin position="1"/>
        <end position="53"/>
    </location>
</feature>
<keyword evidence="4" id="KW-1185">Reference proteome</keyword>
<name>A0AAV1AUI7_VICFA</name>